<sequence>MCNATVNRFGLGLGSDRREWCCRCCREWFGAVANGSHRRDWVWVQIVVANGSESSSRMVQTVANGSDRRREWFGAVVANGSDHRREWFRPPSVVANGSDRRCEWFRPPSVVANGSEPSRMVQTIVANGSDRRREWFGAVANGSDRRE</sequence>
<reference evidence="1 2" key="1">
    <citation type="journal article" date="2023" name="G3 (Bethesda)">
        <title>A haplotype-resolved chromosome-scale genome for Quercus rubra L. provides insights into the genetics of adaptive traits for red oak species.</title>
        <authorList>
            <person name="Kapoor B."/>
            <person name="Jenkins J."/>
            <person name="Schmutz J."/>
            <person name="Zhebentyayeva T."/>
            <person name="Kuelheim C."/>
            <person name="Coggeshall M."/>
            <person name="Heim C."/>
            <person name="Lasky J.R."/>
            <person name="Leites L."/>
            <person name="Islam-Faridi N."/>
            <person name="Romero-Severson J."/>
            <person name="DeLeo V.L."/>
            <person name="Lucas S.M."/>
            <person name="Lazic D."/>
            <person name="Gailing O."/>
            <person name="Carlson J."/>
            <person name="Staton M."/>
        </authorList>
    </citation>
    <scope>NUCLEOTIDE SEQUENCE [LARGE SCALE GENOMIC DNA]</scope>
    <source>
        <strain evidence="1">Pseudo-F2</strain>
    </source>
</reference>
<evidence type="ECO:0000313" key="2">
    <source>
        <dbReference type="Proteomes" id="UP001324115"/>
    </source>
</evidence>
<name>A0AAN7E7Q3_QUERU</name>
<evidence type="ECO:0000313" key="1">
    <source>
        <dbReference type="EMBL" id="KAK4564626.1"/>
    </source>
</evidence>
<protein>
    <submittedName>
        <fullName evidence="1">Uncharacterized protein</fullName>
    </submittedName>
</protein>
<accession>A0AAN7E7Q3</accession>
<proteinExistence type="predicted"/>
<dbReference type="AlphaFoldDB" id="A0AAN7E7Q3"/>
<comment type="caution">
    <text evidence="1">The sequence shown here is derived from an EMBL/GenBank/DDBJ whole genome shotgun (WGS) entry which is preliminary data.</text>
</comment>
<gene>
    <name evidence="1" type="ORF">RGQ29_006627</name>
</gene>
<dbReference type="EMBL" id="JAXUIC010000011">
    <property type="protein sequence ID" value="KAK4564626.1"/>
    <property type="molecule type" value="Genomic_DNA"/>
</dbReference>
<dbReference type="Proteomes" id="UP001324115">
    <property type="component" value="Unassembled WGS sequence"/>
</dbReference>
<organism evidence="1 2">
    <name type="scientific">Quercus rubra</name>
    <name type="common">Northern red oak</name>
    <name type="synonym">Quercus borealis</name>
    <dbReference type="NCBI Taxonomy" id="3512"/>
    <lineage>
        <taxon>Eukaryota</taxon>
        <taxon>Viridiplantae</taxon>
        <taxon>Streptophyta</taxon>
        <taxon>Embryophyta</taxon>
        <taxon>Tracheophyta</taxon>
        <taxon>Spermatophyta</taxon>
        <taxon>Magnoliopsida</taxon>
        <taxon>eudicotyledons</taxon>
        <taxon>Gunneridae</taxon>
        <taxon>Pentapetalae</taxon>
        <taxon>rosids</taxon>
        <taxon>fabids</taxon>
        <taxon>Fagales</taxon>
        <taxon>Fagaceae</taxon>
        <taxon>Quercus</taxon>
    </lineage>
</organism>
<keyword evidence="2" id="KW-1185">Reference proteome</keyword>